<protein>
    <submittedName>
        <fullName evidence="2">Uncharacterized protein</fullName>
    </submittedName>
</protein>
<keyword evidence="1" id="KW-0732">Signal</keyword>
<accession>A0ABU7LM58</accession>
<name>A0ABU7LM58_9PROT</name>
<comment type="caution">
    <text evidence="2">The sequence shown here is derived from an EMBL/GenBank/DDBJ whole genome shotgun (WGS) entry which is preliminary data.</text>
</comment>
<dbReference type="RefSeq" id="WP_330197681.1">
    <property type="nucleotide sequence ID" value="NZ_JAZDRP010000001.1"/>
</dbReference>
<feature type="signal peptide" evidence="1">
    <location>
        <begin position="1"/>
        <end position="21"/>
    </location>
</feature>
<reference evidence="2 3" key="1">
    <citation type="submission" date="2024-01" db="EMBL/GenBank/DDBJ databases">
        <title>Hyphobacterium bacterium isolated from marine sediment.</title>
        <authorList>
            <person name="Zhao S."/>
        </authorList>
    </citation>
    <scope>NUCLEOTIDE SEQUENCE [LARGE SCALE GENOMIC DNA]</scope>
    <source>
        <strain evidence="3">HN65</strain>
    </source>
</reference>
<feature type="chain" id="PRO_5046237459" evidence="1">
    <location>
        <begin position="22"/>
        <end position="171"/>
    </location>
</feature>
<evidence type="ECO:0000256" key="1">
    <source>
        <dbReference type="SAM" id="SignalP"/>
    </source>
</evidence>
<proteinExistence type="predicted"/>
<gene>
    <name evidence="2" type="ORF">V0U79_01475</name>
</gene>
<sequence length="171" mass="18496">MKRFLLAFSICSLFAVTPAFASGGGGGGSGDNSANSNRIAIDWNQDEGSAQAEYESAVAALGVDEGNPRVVVMPAIVVPLVVDDRLQGYAYLHSRLLVAEGESTRDVIEHTHFALDRLIRASHRTNLTAESGDTVDIDLTTQVWMDTLAEYFGEGVIQRLAIMTPDTRLLR</sequence>
<dbReference type="EMBL" id="JAZDRP010000001">
    <property type="protein sequence ID" value="MEE2525018.1"/>
    <property type="molecule type" value="Genomic_DNA"/>
</dbReference>
<keyword evidence="3" id="KW-1185">Reference proteome</keyword>
<dbReference type="Proteomes" id="UP001354971">
    <property type="component" value="Unassembled WGS sequence"/>
</dbReference>
<organism evidence="2 3">
    <name type="scientific">Hyphobacterium lacteum</name>
    <dbReference type="NCBI Taxonomy" id="3116575"/>
    <lineage>
        <taxon>Bacteria</taxon>
        <taxon>Pseudomonadati</taxon>
        <taxon>Pseudomonadota</taxon>
        <taxon>Alphaproteobacteria</taxon>
        <taxon>Maricaulales</taxon>
        <taxon>Maricaulaceae</taxon>
        <taxon>Hyphobacterium</taxon>
    </lineage>
</organism>
<evidence type="ECO:0000313" key="2">
    <source>
        <dbReference type="EMBL" id="MEE2525018.1"/>
    </source>
</evidence>
<evidence type="ECO:0000313" key="3">
    <source>
        <dbReference type="Proteomes" id="UP001354971"/>
    </source>
</evidence>